<dbReference type="CDD" id="cd01392">
    <property type="entry name" value="HTH_LacI"/>
    <property type="match status" value="1"/>
</dbReference>
<dbReference type="CDD" id="cd06267">
    <property type="entry name" value="PBP1_LacI_sugar_binding-like"/>
    <property type="match status" value="1"/>
</dbReference>
<dbReference type="GO" id="GO:0000976">
    <property type="term" value="F:transcription cis-regulatory region binding"/>
    <property type="evidence" value="ECO:0007669"/>
    <property type="project" value="TreeGrafter"/>
</dbReference>
<protein>
    <submittedName>
        <fullName evidence="5">LacI family transcriptional regulator</fullName>
    </submittedName>
</protein>
<evidence type="ECO:0000256" key="2">
    <source>
        <dbReference type="ARBA" id="ARBA00023125"/>
    </source>
</evidence>
<dbReference type="Pfam" id="PF00356">
    <property type="entry name" value="LacI"/>
    <property type="match status" value="1"/>
</dbReference>
<keyword evidence="2" id="KW-0238">DNA-binding</keyword>
<dbReference type="PANTHER" id="PTHR30146">
    <property type="entry name" value="LACI-RELATED TRANSCRIPTIONAL REPRESSOR"/>
    <property type="match status" value="1"/>
</dbReference>
<gene>
    <name evidence="5" type="ORF">FHY64_18240</name>
</gene>
<dbReference type="SUPFAM" id="SSF47413">
    <property type="entry name" value="lambda repressor-like DNA-binding domains"/>
    <property type="match status" value="1"/>
</dbReference>
<evidence type="ECO:0000256" key="3">
    <source>
        <dbReference type="ARBA" id="ARBA00023163"/>
    </source>
</evidence>
<organism evidence="5 6">
    <name type="scientific">Pelagovum pacificum</name>
    <dbReference type="NCBI Taxonomy" id="2588711"/>
    <lineage>
        <taxon>Bacteria</taxon>
        <taxon>Pseudomonadati</taxon>
        <taxon>Pseudomonadota</taxon>
        <taxon>Alphaproteobacteria</taxon>
        <taxon>Rhodobacterales</taxon>
        <taxon>Paracoccaceae</taxon>
        <taxon>Pelagovum</taxon>
    </lineage>
</organism>
<dbReference type="OrthoDB" id="8433438at2"/>
<dbReference type="SMART" id="SM00354">
    <property type="entry name" value="HTH_LACI"/>
    <property type="match status" value="1"/>
</dbReference>
<feature type="domain" description="HTH lacI-type" evidence="4">
    <location>
        <begin position="7"/>
        <end position="50"/>
    </location>
</feature>
<keyword evidence="3" id="KW-0804">Transcription</keyword>
<dbReference type="EMBL" id="VFFF01000003">
    <property type="protein sequence ID" value="TNY31030.1"/>
    <property type="molecule type" value="Genomic_DNA"/>
</dbReference>
<dbReference type="PROSITE" id="PS50932">
    <property type="entry name" value="HTH_LACI_2"/>
    <property type="match status" value="1"/>
</dbReference>
<dbReference type="InterPro" id="IPR010982">
    <property type="entry name" value="Lambda_DNA-bd_dom_sf"/>
</dbReference>
<dbReference type="GO" id="GO:0003700">
    <property type="term" value="F:DNA-binding transcription factor activity"/>
    <property type="evidence" value="ECO:0007669"/>
    <property type="project" value="TreeGrafter"/>
</dbReference>
<keyword evidence="6" id="KW-1185">Reference proteome</keyword>
<keyword evidence="1" id="KW-0805">Transcription regulation</keyword>
<dbReference type="Gene3D" id="1.10.260.40">
    <property type="entry name" value="lambda repressor-like DNA-binding domains"/>
    <property type="match status" value="1"/>
</dbReference>
<dbReference type="Pfam" id="PF13377">
    <property type="entry name" value="Peripla_BP_3"/>
    <property type="match status" value="1"/>
</dbReference>
<dbReference type="SUPFAM" id="SSF53822">
    <property type="entry name" value="Periplasmic binding protein-like I"/>
    <property type="match status" value="1"/>
</dbReference>
<evidence type="ECO:0000313" key="5">
    <source>
        <dbReference type="EMBL" id="TNY31030.1"/>
    </source>
</evidence>
<evidence type="ECO:0000259" key="4">
    <source>
        <dbReference type="PROSITE" id="PS50932"/>
    </source>
</evidence>
<dbReference type="InterPro" id="IPR046335">
    <property type="entry name" value="LacI/GalR-like_sensor"/>
</dbReference>
<accession>A0A5C5GAP2</accession>
<dbReference type="Gene3D" id="3.40.50.2300">
    <property type="match status" value="2"/>
</dbReference>
<dbReference type="AlphaFoldDB" id="A0A5C5GAP2"/>
<name>A0A5C5GAP2_9RHOB</name>
<dbReference type="Proteomes" id="UP000314011">
    <property type="component" value="Unassembled WGS sequence"/>
</dbReference>
<dbReference type="InterPro" id="IPR028082">
    <property type="entry name" value="Peripla_BP_I"/>
</dbReference>
<comment type="caution">
    <text evidence="5">The sequence shown here is derived from an EMBL/GenBank/DDBJ whole genome shotgun (WGS) entry which is preliminary data.</text>
</comment>
<dbReference type="InterPro" id="IPR000843">
    <property type="entry name" value="HTH_LacI"/>
</dbReference>
<proteinExistence type="predicted"/>
<dbReference type="PANTHER" id="PTHR30146:SF109">
    <property type="entry name" value="HTH-TYPE TRANSCRIPTIONAL REGULATOR GALS"/>
    <property type="match status" value="1"/>
</dbReference>
<evidence type="ECO:0000313" key="6">
    <source>
        <dbReference type="Proteomes" id="UP000314011"/>
    </source>
</evidence>
<sequence length="337" mass="36789">MAVMSKVTLRIIAEKSGMSKYAVSRALSGKDGVSEATRQRIMEVADELGYERPTPPSQSEVVAIFDDRDHVNAELHSQILAGLQREAGRLNYDLRSHWLHHGGSIEDVLRNAGAVFAINVSDETAKRAIEASGVPVVHSGWTGPLAQVDVVGGTDHGSGEAVVNHLHTLGHREIVYVHGTGDLRGRRVRLSGARVAAEVTGTTIHDLSWEEDSSFSEAFTRLLRKNVRPTALFCAHDTLAMAVVTDLLSRGWRIPQDVTIIGFGDFTPARLVSPPLTTVRVKGQEMGRTLARIMHLRTTDADWPGVPLQIRVVNELIVRSTCGPPPTVHPLDREPRA</sequence>
<reference evidence="5 6" key="1">
    <citation type="submission" date="2019-06" db="EMBL/GenBank/DDBJ databases">
        <title>Genome of new Rhodobacteraceae sp. SM1903.</title>
        <authorList>
            <person name="Ren X."/>
        </authorList>
    </citation>
    <scope>NUCLEOTIDE SEQUENCE [LARGE SCALE GENOMIC DNA]</scope>
    <source>
        <strain evidence="5 6">SM1903</strain>
    </source>
</reference>
<evidence type="ECO:0000256" key="1">
    <source>
        <dbReference type="ARBA" id="ARBA00023015"/>
    </source>
</evidence>